<dbReference type="SMART" id="SM00422">
    <property type="entry name" value="HTH_MERR"/>
    <property type="match status" value="1"/>
</dbReference>
<dbReference type="Pfam" id="PF06445">
    <property type="entry name" value="GyrI-like"/>
    <property type="match status" value="1"/>
</dbReference>
<dbReference type="PANTHER" id="PTHR30204">
    <property type="entry name" value="REDOX-CYCLING DRUG-SENSING TRANSCRIPTIONAL ACTIVATOR SOXR"/>
    <property type="match status" value="1"/>
</dbReference>
<dbReference type="CDD" id="cd01107">
    <property type="entry name" value="HTH_BmrR"/>
    <property type="match status" value="1"/>
</dbReference>
<dbReference type="GO" id="GO:0003677">
    <property type="term" value="F:DNA binding"/>
    <property type="evidence" value="ECO:0007669"/>
    <property type="project" value="UniProtKB-KW"/>
</dbReference>
<proteinExistence type="predicted"/>
<protein>
    <submittedName>
        <fullName evidence="3">DNA-binding transcriptional MerR regulator</fullName>
    </submittedName>
</protein>
<comment type="caution">
    <text evidence="3">The sequence shown here is derived from an EMBL/GenBank/DDBJ whole genome shotgun (WGS) entry which is preliminary data.</text>
</comment>
<evidence type="ECO:0000256" key="1">
    <source>
        <dbReference type="ARBA" id="ARBA00023125"/>
    </source>
</evidence>
<dbReference type="Gene3D" id="1.10.1660.10">
    <property type="match status" value="1"/>
</dbReference>
<evidence type="ECO:0000259" key="2">
    <source>
        <dbReference type="PROSITE" id="PS50937"/>
    </source>
</evidence>
<dbReference type="PROSITE" id="PS50937">
    <property type="entry name" value="HTH_MERR_2"/>
    <property type="match status" value="1"/>
</dbReference>
<dbReference type="InterPro" id="IPR010499">
    <property type="entry name" value="AraC_E-bd"/>
</dbReference>
<dbReference type="InterPro" id="IPR009061">
    <property type="entry name" value="DNA-bd_dom_put_sf"/>
</dbReference>
<dbReference type="Proteomes" id="UP000246410">
    <property type="component" value="Unassembled WGS sequence"/>
</dbReference>
<dbReference type="InterPro" id="IPR047057">
    <property type="entry name" value="MerR_fam"/>
</dbReference>
<keyword evidence="1 3" id="KW-0238">DNA-binding</keyword>
<dbReference type="Pfam" id="PF13411">
    <property type="entry name" value="MerR_1"/>
    <property type="match status" value="1"/>
</dbReference>
<gene>
    <name evidence="3" type="ORF">DFR69_104703</name>
</gene>
<dbReference type="InterPro" id="IPR029442">
    <property type="entry name" value="GyrI-like"/>
</dbReference>
<name>A0A317NMP4_9NOCA</name>
<reference evidence="3 4" key="1">
    <citation type="submission" date="2018-05" db="EMBL/GenBank/DDBJ databases">
        <title>Genomic Encyclopedia of Type Strains, Phase IV (KMG-IV): sequencing the most valuable type-strain genomes for metagenomic binning, comparative biology and taxonomic classification.</title>
        <authorList>
            <person name="Goeker M."/>
        </authorList>
    </citation>
    <scope>NUCLEOTIDE SEQUENCE [LARGE SCALE GENOMIC DNA]</scope>
    <source>
        <strain evidence="3 4">DSM 44717</strain>
    </source>
</reference>
<dbReference type="SUPFAM" id="SSF55136">
    <property type="entry name" value="Probable bacterial effector-binding domain"/>
    <property type="match status" value="1"/>
</dbReference>
<dbReference type="Gene3D" id="3.20.80.10">
    <property type="entry name" value="Regulatory factor, effector binding domain"/>
    <property type="match status" value="1"/>
</dbReference>
<dbReference type="InterPro" id="IPR011256">
    <property type="entry name" value="Reg_factor_effector_dom_sf"/>
</dbReference>
<feature type="domain" description="HTH merR-type" evidence="2">
    <location>
        <begin position="9"/>
        <end position="76"/>
    </location>
</feature>
<organism evidence="3 4">
    <name type="scientific">Nocardia neocaledoniensis</name>
    <dbReference type="NCBI Taxonomy" id="236511"/>
    <lineage>
        <taxon>Bacteria</taxon>
        <taxon>Bacillati</taxon>
        <taxon>Actinomycetota</taxon>
        <taxon>Actinomycetes</taxon>
        <taxon>Mycobacteriales</taxon>
        <taxon>Nocardiaceae</taxon>
        <taxon>Nocardia</taxon>
    </lineage>
</organism>
<evidence type="ECO:0000313" key="3">
    <source>
        <dbReference type="EMBL" id="PWV76589.1"/>
    </source>
</evidence>
<dbReference type="SUPFAM" id="SSF46955">
    <property type="entry name" value="Putative DNA-binding domain"/>
    <property type="match status" value="1"/>
</dbReference>
<evidence type="ECO:0000313" key="4">
    <source>
        <dbReference type="Proteomes" id="UP000246410"/>
    </source>
</evidence>
<dbReference type="PANTHER" id="PTHR30204:SF97">
    <property type="entry name" value="MERR FAMILY REGULATORY PROTEIN"/>
    <property type="match status" value="1"/>
</dbReference>
<keyword evidence="4" id="KW-1185">Reference proteome</keyword>
<dbReference type="EMBL" id="QGTL01000004">
    <property type="protein sequence ID" value="PWV76589.1"/>
    <property type="molecule type" value="Genomic_DNA"/>
</dbReference>
<sequence>MHMTATVAIGEFARLTHLSVKTLRYYHEIELLEPVAVDAGTGYRRYSTDQVDRAHLIRRLRDLDMPLPDIRTVLAAADPAHRDAALRAHLTRMEAELQRTRDVVASLRALLTTPAPALRVDYRVEPACTALTVTERVAHSAISAWCDQAFERLYTGLLAAGVTPGGVAGATYSTEFFTEDAGEVTAYVPLPPGATLTPPAGLAITEFGAQRYAIAVHTGAFEDFDRTYGALGSHVAEHDTVAPGRPIRERYLVGPDITSDPTQYRTEVCWPLTEGENS</sequence>
<dbReference type="GO" id="GO:0003700">
    <property type="term" value="F:DNA-binding transcription factor activity"/>
    <property type="evidence" value="ECO:0007669"/>
    <property type="project" value="InterPro"/>
</dbReference>
<accession>A0A317NMP4</accession>
<dbReference type="AlphaFoldDB" id="A0A317NMP4"/>
<dbReference type="InterPro" id="IPR000551">
    <property type="entry name" value="MerR-type_HTH_dom"/>
</dbReference>
<dbReference type="SMART" id="SM00871">
    <property type="entry name" value="AraC_E_bind"/>
    <property type="match status" value="1"/>
</dbReference>